<reference evidence="3" key="1">
    <citation type="submission" date="2022-03" db="EMBL/GenBank/DDBJ databases">
        <title>Complete genome sequence of Caldinitratiruptor microaerophilus.</title>
        <authorList>
            <person name="Mukaiyama R."/>
            <person name="Nishiyama T."/>
            <person name="Ueda K."/>
        </authorList>
    </citation>
    <scope>NUCLEOTIDE SEQUENCE</scope>
    <source>
        <strain evidence="3">JCM 16183</strain>
    </source>
</reference>
<dbReference type="RefSeq" id="WP_264843460.1">
    <property type="nucleotide sequence ID" value="NZ_AP025628.1"/>
</dbReference>
<feature type="transmembrane region" description="Helical" evidence="1">
    <location>
        <begin position="31"/>
        <end position="57"/>
    </location>
</feature>
<keyword evidence="1" id="KW-1133">Transmembrane helix</keyword>
<dbReference type="AlphaFoldDB" id="A0AA35G8J5"/>
<sequence length="66" mass="6916">MTPNVGTVDRIIRVIIGVVAAYLGYRAGGAAAWVGYVVAVIMLGTAALGWCALYRLFGINTCAVKK</sequence>
<dbReference type="Proteomes" id="UP001163687">
    <property type="component" value="Chromosome"/>
</dbReference>
<accession>A0AA35G8J5</accession>
<dbReference type="InterPro" id="IPR021309">
    <property type="entry name" value="YgaP-like_TM"/>
</dbReference>
<organism evidence="3 4">
    <name type="scientific">Caldinitratiruptor microaerophilus</name>
    <dbReference type="NCBI Taxonomy" id="671077"/>
    <lineage>
        <taxon>Bacteria</taxon>
        <taxon>Bacillati</taxon>
        <taxon>Bacillota</taxon>
        <taxon>Clostridia</taxon>
        <taxon>Eubacteriales</taxon>
        <taxon>Symbiobacteriaceae</taxon>
        <taxon>Caldinitratiruptor</taxon>
    </lineage>
</organism>
<keyword evidence="4" id="KW-1185">Reference proteome</keyword>
<dbReference type="Pfam" id="PF11127">
    <property type="entry name" value="YgaP-like_TM"/>
    <property type="match status" value="1"/>
</dbReference>
<dbReference type="KEGG" id="cmic:caldi_04190"/>
<gene>
    <name evidence="3" type="ORF">caldi_04190</name>
</gene>
<keyword evidence="1" id="KW-0812">Transmembrane</keyword>
<evidence type="ECO:0000256" key="1">
    <source>
        <dbReference type="SAM" id="Phobius"/>
    </source>
</evidence>
<evidence type="ECO:0000313" key="3">
    <source>
        <dbReference type="EMBL" id="BDG59329.1"/>
    </source>
</evidence>
<evidence type="ECO:0000313" key="4">
    <source>
        <dbReference type="Proteomes" id="UP001163687"/>
    </source>
</evidence>
<protein>
    <recommendedName>
        <fullName evidence="2">Inner membrane protein YgaP-like transmembrane domain-containing protein</fullName>
    </recommendedName>
</protein>
<keyword evidence="1" id="KW-0472">Membrane</keyword>
<feature type="transmembrane region" description="Helical" evidence="1">
    <location>
        <begin position="7"/>
        <end position="25"/>
    </location>
</feature>
<feature type="domain" description="Inner membrane protein YgaP-like transmembrane" evidence="2">
    <location>
        <begin position="1"/>
        <end position="64"/>
    </location>
</feature>
<evidence type="ECO:0000259" key="2">
    <source>
        <dbReference type="Pfam" id="PF11127"/>
    </source>
</evidence>
<name>A0AA35G8J5_9FIRM</name>
<proteinExistence type="predicted"/>
<dbReference type="EMBL" id="AP025628">
    <property type="protein sequence ID" value="BDG59329.1"/>
    <property type="molecule type" value="Genomic_DNA"/>
</dbReference>